<dbReference type="GO" id="GO:0005975">
    <property type="term" value="P:carbohydrate metabolic process"/>
    <property type="evidence" value="ECO:0007669"/>
    <property type="project" value="InterPro"/>
</dbReference>
<dbReference type="InterPro" id="IPR050546">
    <property type="entry name" value="Glycosyl_Hydrlase_16"/>
</dbReference>
<protein>
    <recommendedName>
        <fullName evidence="7">GH16 domain-containing protein</fullName>
    </recommendedName>
</protein>
<dbReference type="OrthoDB" id="419959at2759"/>
<feature type="chain" id="PRO_5005188997" description="GH16 domain-containing protein" evidence="6">
    <location>
        <begin position="17"/>
        <end position="718"/>
    </location>
</feature>
<evidence type="ECO:0000256" key="5">
    <source>
        <dbReference type="SAM" id="Phobius"/>
    </source>
</evidence>
<dbReference type="AlphaFoldDB" id="A0A0G4FMX6"/>
<dbReference type="Proteomes" id="UP000041254">
    <property type="component" value="Unassembled WGS sequence"/>
</dbReference>
<evidence type="ECO:0000256" key="1">
    <source>
        <dbReference type="ARBA" id="ARBA00022729"/>
    </source>
</evidence>
<dbReference type="Gene3D" id="2.60.120.200">
    <property type="match status" value="1"/>
</dbReference>
<accession>A0A0G4FMX6</accession>
<keyword evidence="9" id="KW-1185">Reference proteome</keyword>
<dbReference type="PANTHER" id="PTHR10963">
    <property type="entry name" value="GLYCOSYL HYDROLASE-RELATED"/>
    <property type="match status" value="1"/>
</dbReference>
<dbReference type="VEuPathDB" id="CryptoDB:Vbra_15824"/>
<gene>
    <name evidence="8" type="ORF">Vbra_15824</name>
</gene>
<evidence type="ECO:0000313" key="9">
    <source>
        <dbReference type="Proteomes" id="UP000041254"/>
    </source>
</evidence>
<dbReference type="PANTHER" id="PTHR10963:SF22">
    <property type="entry name" value="GLYCOSIDASE CRH2-RELATED"/>
    <property type="match status" value="1"/>
</dbReference>
<reference evidence="8 9" key="1">
    <citation type="submission" date="2014-11" db="EMBL/GenBank/DDBJ databases">
        <authorList>
            <person name="Zhu J."/>
            <person name="Qi W."/>
            <person name="Song R."/>
        </authorList>
    </citation>
    <scope>NUCLEOTIDE SEQUENCE [LARGE SCALE GENOMIC DNA]</scope>
</reference>
<keyword evidence="2" id="KW-0378">Hydrolase</keyword>
<evidence type="ECO:0000256" key="3">
    <source>
        <dbReference type="ARBA" id="ARBA00023295"/>
    </source>
</evidence>
<organism evidence="8 9">
    <name type="scientific">Vitrella brassicaformis (strain CCMP3155)</name>
    <dbReference type="NCBI Taxonomy" id="1169540"/>
    <lineage>
        <taxon>Eukaryota</taxon>
        <taxon>Sar</taxon>
        <taxon>Alveolata</taxon>
        <taxon>Colpodellida</taxon>
        <taxon>Vitrellaceae</taxon>
        <taxon>Vitrella</taxon>
    </lineage>
</organism>
<dbReference type="Pfam" id="PF00722">
    <property type="entry name" value="Glyco_hydro_16"/>
    <property type="match status" value="1"/>
</dbReference>
<dbReference type="InterPro" id="IPR013320">
    <property type="entry name" value="ConA-like_dom_sf"/>
</dbReference>
<evidence type="ECO:0000256" key="6">
    <source>
        <dbReference type="SAM" id="SignalP"/>
    </source>
</evidence>
<feature type="signal peptide" evidence="6">
    <location>
        <begin position="1"/>
        <end position="16"/>
    </location>
</feature>
<keyword evidence="1 6" id="KW-0732">Signal</keyword>
<dbReference type="EMBL" id="CDMY01000466">
    <property type="protein sequence ID" value="CEM15598.1"/>
    <property type="molecule type" value="Genomic_DNA"/>
</dbReference>
<feature type="compositionally biased region" description="Basic and acidic residues" evidence="4">
    <location>
        <begin position="540"/>
        <end position="574"/>
    </location>
</feature>
<dbReference type="PhylomeDB" id="A0A0G4FMX6"/>
<feature type="region of interest" description="Disordered" evidence="4">
    <location>
        <begin position="698"/>
        <end position="718"/>
    </location>
</feature>
<evidence type="ECO:0000313" key="8">
    <source>
        <dbReference type="EMBL" id="CEM15598.1"/>
    </source>
</evidence>
<feature type="region of interest" description="Disordered" evidence="4">
    <location>
        <begin position="476"/>
        <end position="583"/>
    </location>
</feature>
<feature type="transmembrane region" description="Helical" evidence="5">
    <location>
        <begin position="665"/>
        <end position="689"/>
    </location>
</feature>
<proteinExistence type="predicted"/>
<evidence type="ECO:0000259" key="7">
    <source>
        <dbReference type="PROSITE" id="PS51762"/>
    </source>
</evidence>
<feature type="domain" description="GH16" evidence="7">
    <location>
        <begin position="20"/>
        <end position="254"/>
    </location>
</feature>
<dbReference type="PROSITE" id="PS51762">
    <property type="entry name" value="GH16_2"/>
    <property type="match status" value="1"/>
</dbReference>
<dbReference type="SUPFAM" id="SSF49899">
    <property type="entry name" value="Concanavalin A-like lectins/glucanases"/>
    <property type="match status" value="1"/>
</dbReference>
<keyword evidence="5" id="KW-0812">Transmembrane</keyword>
<evidence type="ECO:0000256" key="4">
    <source>
        <dbReference type="SAM" id="MobiDB-lite"/>
    </source>
</evidence>
<dbReference type="InParanoid" id="A0A0G4FMX6"/>
<keyword evidence="5" id="KW-1133">Transmembrane helix</keyword>
<feature type="compositionally biased region" description="Acidic residues" evidence="4">
    <location>
        <begin position="485"/>
        <end position="511"/>
    </location>
</feature>
<name>A0A0G4FMX6_VITBC</name>
<sequence length="718" mass="77664">MRVLLALLAALPLIAGQAVTTFDDIHQTEDGFYMNQDKCFCAGVGGTCVGECGRGYDAAELTSKDNFMYGRFEASLYPNIDVNGTVATFFLYKNDSDKVAGASWQEIDYEVHGMGGHGEVPIQTNMITGNFTDREISEIFFGAAGHPSEIEAQKAAIKQGFHHFALEWTPEYVAWYFDGRRIRMDIPCEAEGADPETCSPQPAQLLEPMNLRISLWPCDPEPFWAEFWAGRFNPETLPLTIYFDYVKAYDYDPVTKGFTLKWVDEFETLNTTLWEVGAHTFDVNYAHFTPEKAVIVKSEDHDPMSDGSYLALSITPKHEALTPAAPASSSMAHDEFGVTPLEQVYDDWNPPSKQYVLESNVCEAEGVMNVEGKRYEGGFGAFTTELASGDELAMEALPQGFDPTTADQSSPLQKCAAMCVEQYDTNECRFFSVFAANSTIYCSGFHAPEHEIDDPTAMGGVVCSGMSAVAEVEAEVEVPTTAAPEEPEDTAQGEPEEEAVMPVAVEDEADVADTTTTTTRKQKPAAADKPSAVDEETALIEDKTDEAAEAKEAAEKEKATSKKDDTVSDADAPKEAPSATQKVVDEAADASLADIEDDGSASQASLKEEEEADTSVVPVNSPLEPSEEEAATADIPEATKVQGADVSETTLDEAATEDEGAGMPIWVILAVVAAAILAVAGLAFFVSFVMKRRAEAKAEAQENAPTTTHTPQSATNRV</sequence>
<keyword evidence="5" id="KW-0472">Membrane</keyword>
<dbReference type="GO" id="GO:0004553">
    <property type="term" value="F:hydrolase activity, hydrolyzing O-glycosyl compounds"/>
    <property type="evidence" value="ECO:0007669"/>
    <property type="project" value="InterPro"/>
</dbReference>
<evidence type="ECO:0000256" key="2">
    <source>
        <dbReference type="ARBA" id="ARBA00022801"/>
    </source>
</evidence>
<dbReference type="InterPro" id="IPR000757">
    <property type="entry name" value="Beta-glucanase-like"/>
</dbReference>
<feature type="compositionally biased region" description="Polar residues" evidence="4">
    <location>
        <begin position="703"/>
        <end position="718"/>
    </location>
</feature>
<keyword evidence="3" id="KW-0326">Glycosidase</keyword>
<feature type="region of interest" description="Disordered" evidence="4">
    <location>
        <begin position="596"/>
        <end position="655"/>
    </location>
</feature>